<evidence type="ECO:0000313" key="2">
    <source>
        <dbReference type="EMBL" id="KAF2875725.1"/>
    </source>
</evidence>
<gene>
    <name evidence="2" type="ORF">BDV95DRAFT_591169</name>
</gene>
<dbReference type="Proteomes" id="UP000481861">
    <property type="component" value="Unassembled WGS sequence"/>
</dbReference>
<proteinExistence type="predicted"/>
<feature type="compositionally biased region" description="Polar residues" evidence="1">
    <location>
        <begin position="105"/>
        <end position="115"/>
    </location>
</feature>
<protein>
    <submittedName>
        <fullName evidence="2">Uncharacterized protein</fullName>
    </submittedName>
</protein>
<organism evidence="2 3">
    <name type="scientific">Massariosphaeria phaeospora</name>
    <dbReference type="NCBI Taxonomy" id="100035"/>
    <lineage>
        <taxon>Eukaryota</taxon>
        <taxon>Fungi</taxon>
        <taxon>Dikarya</taxon>
        <taxon>Ascomycota</taxon>
        <taxon>Pezizomycotina</taxon>
        <taxon>Dothideomycetes</taxon>
        <taxon>Pleosporomycetidae</taxon>
        <taxon>Pleosporales</taxon>
        <taxon>Pleosporales incertae sedis</taxon>
        <taxon>Massariosphaeria</taxon>
    </lineage>
</organism>
<keyword evidence="3" id="KW-1185">Reference proteome</keyword>
<comment type="caution">
    <text evidence="2">The sequence shown here is derived from an EMBL/GenBank/DDBJ whole genome shotgun (WGS) entry which is preliminary data.</text>
</comment>
<feature type="region of interest" description="Disordered" evidence="1">
    <location>
        <begin position="94"/>
        <end position="115"/>
    </location>
</feature>
<evidence type="ECO:0000256" key="1">
    <source>
        <dbReference type="SAM" id="MobiDB-lite"/>
    </source>
</evidence>
<sequence>MARSFSRLSAHWAALAQSRLRSSRIIAAVIASQYATSGWHGLSLLPSAFEIGGACQHMLGSNGLYCRYTTANSCRQGLLLEAYCASTRNISSLDHPPKNAVPVQPLSQPRPQTPRSRISILPRTVSHSFCDSPSSSLVHTQATLRAWKHGSDTRGARIVGAMRHG</sequence>
<dbReference type="AlphaFoldDB" id="A0A7C8MV30"/>
<evidence type="ECO:0000313" key="3">
    <source>
        <dbReference type="Proteomes" id="UP000481861"/>
    </source>
</evidence>
<dbReference type="EMBL" id="JAADJZ010000004">
    <property type="protein sequence ID" value="KAF2875725.1"/>
    <property type="molecule type" value="Genomic_DNA"/>
</dbReference>
<name>A0A7C8MV30_9PLEO</name>
<reference evidence="2 3" key="1">
    <citation type="submission" date="2020-01" db="EMBL/GenBank/DDBJ databases">
        <authorList>
            <consortium name="DOE Joint Genome Institute"/>
            <person name="Haridas S."/>
            <person name="Albert R."/>
            <person name="Binder M."/>
            <person name="Bloem J."/>
            <person name="Labutti K."/>
            <person name="Salamov A."/>
            <person name="Andreopoulos B."/>
            <person name="Baker S.E."/>
            <person name="Barry K."/>
            <person name="Bills G."/>
            <person name="Bluhm B.H."/>
            <person name="Cannon C."/>
            <person name="Castanera R."/>
            <person name="Culley D.E."/>
            <person name="Daum C."/>
            <person name="Ezra D."/>
            <person name="Gonzalez J.B."/>
            <person name="Henrissat B."/>
            <person name="Kuo A."/>
            <person name="Liang C."/>
            <person name="Lipzen A."/>
            <person name="Lutzoni F."/>
            <person name="Magnuson J."/>
            <person name="Mondo S."/>
            <person name="Nolan M."/>
            <person name="Ohm R."/>
            <person name="Pangilinan J."/>
            <person name="Park H.-J.H."/>
            <person name="Ramirez L."/>
            <person name="Alfaro M."/>
            <person name="Sun H."/>
            <person name="Tritt A."/>
            <person name="Yoshinaga Y."/>
            <person name="Zwiers L.-H.L."/>
            <person name="Turgeon B.G."/>
            <person name="Goodwin S.B."/>
            <person name="Spatafora J.W."/>
            <person name="Crous P.W."/>
            <person name="Grigoriev I.V."/>
        </authorList>
    </citation>
    <scope>NUCLEOTIDE SEQUENCE [LARGE SCALE GENOMIC DNA]</scope>
    <source>
        <strain evidence="2 3">CBS 611.86</strain>
    </source>
</reference>
<accession>A0A7C8MV30</accession>